<accession>A0ABD2J756</accession>
<reference evidence="2 3" key="1">
    <citation type="submission" date="2024-10" db="EMBL/GenBank/DDBJ databases">
        <authorList>
            <person name="Kim D."/>
        </authorList>
    </citation>
    <scope>NUCLEOTIDE SEQUENCE [LARGE SCALE GENOMIC DNA]</scope>
    <source>
        <strain evidence="2">BH-2024</strain>
    </source>
</reference>
<dbReference type="SUPFAM" id="SSF64005">
    <property type="entry name" value="Undecaprenyl diphosphate synthase"/>
    <property type="match status" value="1"/>
</dbReference>
<sequence length="275" mass="30695">MMLVFQRFAHLLYWSLLFVLVHVLDFVGKARLILSSIFCDRQTLDECADNLSNKMKTKPNAATMLPQHIAFHLDDRRYINEAFVRSLVRHCAKAGIGRVTFSDSWSQLARTASTTAKNGTPFFDGTNYDDGANGDGNHLTTAKRRTTTEELNRNGGVSAEVVVRRLAHDEGRAAIVRACQKLSSCQLPITTAQLMSTVLATDSADGKQSPPPDFFVRVGGTAFWRSVTLGTHTPLAIRTTEFHCVDGFSSDRMLSDREFDALLDQFSTRNRRFGR</sequence>
<organism evidence="2 3">
    <name type="scientific">Heterodera trifolii</name>
    <dbReference type="NCBI Taxonomy" id="157864"/>
    <lineage>
        <taxon>Eukaryota</taxon>
        <taxon>Metazoa</taxon>
        <taxon>Ecdysozoa</taxon>
        <taxon>Nematoda</taxon>
        <taxon>Chromadorea</taxon>
        <taxon>Rhabditida</taxon>
        <taxon>Tylenchina</taxon>
        <taxon>Tylenchomorpha</taxon>
        <taxon>Tylenchoidea</taxon>
        <taxon>Heteroderidae</taxon>
        <taxon>Heteroderinae</taxon>
        <taxon>Heterodera</taxon>
    </lineage>
</organism>
<gene>
    <name evidence="2" type="ORF">niasHT_040090</name>
</gene>
<dbReference type="AlphaFoldDB" id="A0ABD2J756"/>
<evidence type="ECO:0000313" key="3">
    <source>
        <dbReference type="Proteomes" id="UP001620626"/>
    </source>
</evidence>
<feature type="region of interest" description="Disordered" evidence="1">
    <location>
        <begin position="128"/>
        <end position="151"/>
    </location>
</feature>
<dbReference type="Gene3D" id="3.40.1180.10">
    <property type="entry name" value="Decaprenyl diphosphate synthase-like"/>
    <property type="match status" value="1"/>
</dbReference>
<dbReference type="Proteomes" id="UP001620626">
    <property type="component" value="Unassembled WGS sequence"/>
</dbReference>
<dbReference type="InterPro" id="IPR036424">
    <property type="entry name" value="UPP_synth-like_sf"/>
</dbReference>
<evidence type="ECO:0000313" key="2">
    <source>
        <dbReference type="EMBL" id="KAL3086298.1"/>
    </source>
</evidence>
<comment type="caution">
    <text evidence="2">The sequence shown here is derived from an EMBL/GenBank/DDBJ whole genome shotgun (WGS) entry which is preliminary data.</text>
</comment>
<name>A0ABD2J756_9BILA</name>
<dbReference type="EMBL" id="JBICBT010001046">
    <property type="protein sequence ID" value="KAL3086298.1"/>
    <property type="molecule type" value="Genomic_DNA"/>
</dbReference>
<proteinExistence type="predicted"/>
<keyword evidence="3" id="KW-1185">Reference proteome</keyword>
<evidence type="ECO:0000256" key="1">
    <source>
        <dbReference type="SAM" id="MobiDB-lite"/>
    </source>
</evidence>
<protein>
    <submittedName>
        <fullName evidence="2">Uncharacterized protein</fullName>
    </submittedName>
</protein>